<dbReference type="SUPFAM" id="SSF51905">
    <property type="entry name" value="FAD/NAD(P)-binding domain"/>
    <property type="match status" value="2"/>
</dbReference>
<dbReference type="Pfam" id="PF00743">
    <property type="entry name" value="FMO-like"/>
    <property type="match status" value="1"/>
</dbReference>
<evidence type="ECO:0000256" key="2">
    <source>
        <dbReference type="ARBA" id="ARBA00022827"/>
    </source>
</evidence>
<dbReference type="InterPro" id="IPR036188">
    <property type="entry name" value="FAD/NAD-bd_sf"/>
</dbReference>
<dbReference type="GO" id="GO:0050661">
    <property type="term" value="F:NADP binding"/>
    <property type="evidence" value="ECO:0007669"/>
    <property type="project" value="InterPro"/>
</dbReference>
<dbReference type="InterPro" id="IPR020946">
    <property type="entry name" value="Flavin_mOase-like"/>
</dbReference>
<keyword evidence="2" id="KW-0274">FAD</keyword>
<sequence length="584" mass="64185">MAAQPNCPEVASTWLAGFRAFIERSDAAGAAACFHVSAYLRDILVFTWSNRTLQGNAKITAYLADNLAKAAITDVKLDHRMHLSPSFMHMAGCVVSGFTFETAVGPGQGYFFLKAGSSGEWKALSVFMTLADIRGHEESGPEQGTYGGHTLAWVDVDRERRLKIEQDPHVLIIGGGQTGLNIGARFKQMNIPSIIIEKTARVGDVWRQRYPTLTLHSIKNQHAMLYQPFPSNWPNFTPRDKLAQWMEQYALSGDLVVWNNSQALPTPTYDPVAKRWTVVVDRNGQHVTLRPAHIVIAAGTLGTPYVPPMKDTERFTGTALHTGAFRGAAPFAGKRVVVIGAGNSAADVCQDAVHHGARSVTMVQRSSTCIMAAASAAETQARFWPDGVPTEIADFKLNAMPTLMVKQIMCSMEATFWEKEKETHAGLREAGLKLNMGADGSGAYLLMFERFGGFWLDVGCAQLIRDGKVQVKQGVEPVGYTEDSIVFTDGSSLPADVVVFATSYNSIRDDLRQLFTDEVIDRTSPLWGIDEEGELRGCYRSSGQPHLWFAAGNFAISRFFSKQLVRAHPTLCAAGLSNDCRRWR</sequence>
<organism evidence="4 5">
    <name type="scientific">Mycena pura</name>
    <dbReference type="NCBI Taxonomy" id="153505"/>
    <lineage>
        <taxon>Eukaryota</taxon>
        <taxon>Fungi</taxon>
        <taxon>Dikarya</taxon>
        <taxon>Basidiomycota</taxon>
        <taxon>Agaricomycotina</taxon>
        <taxon>Agaricomycetes</taxon>
        <taxon>Agaricomycetidae</taxon>
        <taxon>Agaricales</taxon>
        <taxon>Marasmiineae</taxon>
        <taxon>Mycenaceae</taxon>
        <taxon>Mycena</taxon>
    </lineage>
</organism>
<accession>A0AAD6Y3Y3</accession>
<dbReference type="InterPro" id="IPR050982">
    <property type="entry name" value="Auxin_biosynth/cation_transpt"/>
</dbReference>
<reference evidence="4" key="1">
    <citation type="submission" date="2023-03" db="EMBL/GenBank/DDBJ databases">
        <title>Massive genome expansion in bonnet fungi (Mycena s.s.) driven by repeated elements and novel gene families across ecological guilds.</title>
        <authorList>
            <consortium name="Lawrence Berkeley National Laboratory"/>
            <person name="Harder C.B."/>
            <person name="Miyauchi S."/>
            <person name="Viragh M."/>
            <person name="Kuo A."/>
            <person name="Thoen E."/>
            <person name="Andreopoulos B."/>
            <person name="Lu D."/>
            <person name="Skrede I."/>
            <person name="Drula E."/>
            <person name="Henrissat B."/>
            <person name="Morin E."/>
            <person name="Kohler A."/>
            <person name="Barry K."/>
            <person name="LaButti K."/>
            <person name="Morin E."/>
            <person name="Salamov A."/>
            <person name="Lipzen A."/>
            <person name="Mereny Z."/>
            <person name="Hegedus B."/>
            <person name="Baldrian P."/>
            <person name="Stursova M."/>
            <person name="Weitz H."/>
            <person name="Taylor A."/>
            <person name="Grigoriev I.V."/>
            <person name="Nagy L.G."/>
            <person name="Martin F."/>
            <person name="Kauserud H."/>
        </authorList>
    </citation>
    <scope>NUCLEOTIDE SEQUENCE</scope>
    <source>
        <strain evidence="4">9144</strain>
    </source>
</reference>
<proteinExistence type="predicted"/>
<dbReference type="GO" id="GO:0050660">
    <property type="term" value="F:flavin adenine dinucleotide binding"/>
    <property type="evidence" value="ECO:0007669"/>
    <property type="project" value="InterPro"/>
</dbReference>
<dbReference type="Gene3D" id="3.50.50.60">
    <property type="entry name" value="FAD/NAD(P)-binding domain"/>
    <property type="match status" value="1"/>
</dbReference>
<dbReference type="AlphaFoldDB" id="A0AAD6Y3Y3"/>
<evidence type="ECO:0000313" key="5">
    <source>
        <dbReference type="Proteomes" id="UP001219525"/>
    </source>
</evidence>
<dbReference type="Proteomes" id="UP001219525">
    <property type="component" value="Unassembled WGS sequence"/>
</dbReference>
<gene>
    <name evidence="4" type="ORF">GGX14DRAFT_475158</name>
</gene>
<protein>
    <submittedName>
        <fullName evidence="4">Dimethylaniline monooxygenase</fullName>
    </submittedName>
</protein>
<evidence type="ECO:0000313" key="4">
    <source>
        <dbReference type="EMBL" id="KAJ7195363.1"/>
    </source>
</evidence>
<evidence type="ECO:0000256" key="1">
    <source>
        <dbReference type="ARBA" id="ARBA00022630"/>
    </source>
</evidence>
<keyword evidence="3" id="KW-0560">Oxidoreductase</keyword>
<keyword evidence="1" id="KW-0285">Flavoprotein</keyword>
<dbReference type="PANTHER" id="PTHR43539">
    <property type="entry name" value="FLAVIN-BINDING MONOOXYGENASE-LIKE PROTEIN (AFU_ORTHOLOGUE AFUA_4G09220)"/>
    <property type="match status" value="1"/>
</dbReference>
<name>A0AAD6Y3Y3_9AGAR</name>
<evidence type="ECO:0000256" key="3">
    <source>
        <dbReference type="ARBA" id="ARBA00023002"/>
    </source>
</evidence>
<dbReference type="PANTHER" id="PTHR43539:SF68">
    <property type="entry name" value="FLAVIN-BINDING MONOOXYGENASE-LIKE PROTEIN (AFU_ORTHOLOGUE AFUA_4G09220)"/>
    <property type="match status" value="1"/>
</dbReference>
<keyword evidence="4" id="KW-0503">Monooxygenase</keyword>
<dbReference type="GO" id="GO:0004499">
    <property type="term" value="F:N,N-dimethylaniline monooxygenase activity"/>
    <property type="evidence" value="ECO:0007669"/>
    <property type="project" value="InterPro"/>
</dbReference>
<dbReference type="EMBL" id="JARJCW010000091">
    <property type="protein sequence ID" value="KAJ7195363.1"/>
    <property type="molecule type" value="Genomic_DNA"/>
</dbReference>
<keyword evidence="5" id="KW-1185">Reference proteome</keyword>
<comment type="caution">
    <text evidence="4">The sequence shown here is derived from an EMBL/GenBank/DDBJ whole genome shotgun (WGS) entry which is preliminary data.</text>
</comment>